<protein>
    <recommendedName>
        <fullName evidence="2">asparaginase</fullName>
        <ecNumber evidence="2">3.5.1.1</ecNumber>
    </recommendedName>
</protein>
<dbReference type="NCBIfam" id="TIGR00519">
    <property type="entry name" value="asnASE_I"/>
    <property type="match status" value="1"/>
</dbReference>
<dbReference type="AlphaFoldDB" id="A0A558C2X5"/>
<evidence type="ECO:0000256" key="4">
    <source>
        <dbReference type="PIRSR" id="PIRSR001220-1"/>
    </source>
</evidence>
<dbReference type="RefSeq" id="WP_144844339.1">
    <property type="nucleotide sequence ID" value="NZ_VMRJ01000001.1"/>
</dbReference>
<dbReference type="Proteomes" id="UP000317624">
    <property type="component" value="Unassembled WGS sequence"/>
</dbReference>
<evidence type="ECO:0000256" key="6">
    <source>
        <dbReference type="PROSITE-ProRule" id="PRU10099"/>
    </source>
</evidence>
<dbReference type="InterPro" id="IPR020827">
    <property type="entry name" value="Asparaginase/glutaminase_AS1"/>
</dbReference>
<dbReference type="InterPro" id="IPR037152">
    <property type="entry name" value="L-asparaginase_N_sf"/>
</dbReference>
<dbReference type="FunFam" id="3.40.50.40:FF:000001">
    <property type="entry name" value="L-asparaginase 1"/>
    <property type="match status" value="1"/>
</dbReference>
<dbReference type="InterPro" id="IPR027473">
    <property type="entry name" value="L-asparaginase_C"/>
</dbReference>
<reference evidence="10 11" key="1">
    <citation type="submission" date="2019-07" db="EMBL/GenBank/DDBJ databases">
        <title>Hymenobacter sp. straun FUR1 Genome sequencing and assembly.</title>
        <authorList>
            <person name="Chhetri G."/>
        </authorList>
    </citation>
    <scope>NUCLEOTIDE SEQUENCE [LARGE SCALE GENOMIC DNA]</scope>
    <source>
        <strain evidence="10 11">Fur1</strain>
    </source>
</reference>
<evidence type="ECO:0000313" key="10">
    <source>
        <dbReference type="EMBL" id="TVT43138.1"/>
    </source>
</evidence>
<evidence type="ECO:0000256" key="3">
    <source>
        <dbReference type="ARBA" id="ARBA00022801"/>
    </source>
</evidence>
<dbReference type="SFLD" id="SFLDS00057">
    <property type="entry name" value="Glutaminase/Asparaginase"/>
    <property type="match status" value="1"/>
</dbReference>
<accession>A0A558C2X5</accession>
<dbReference type="Pfam" id="PF17763">
    <property type="entry name" value="Asparaginase_C"/>
    <property type="match status" value="1"/>
</dbReference>
<dbReference type="SUPFAM" id="SSF53774">
    <property type="entry name" value="Glutaminase/Asparaginase"/>
    <property type="match status" value="1"/>
</dbReference>
<dbReference type="SMART" id="SM00870">
    <property type="entry name" value="Asparaginase"/>
    <property type="match status" value="1"/>
</dbReference>
<dbReference type="Gene3D" id="3.40.50.1170">
    <property type="entry name" value="L-asparaginase, N-terminal domain"/>
    <property type="match status" value="1"/>
</dbReference>
<dbReference type="InterPro" id="IPR006034">
    <property type="entry name" value="Asparaginase/glutaminase-like"/>
</dbReference>
<keyword evidence="11" id="KW-1185">Reference proteome</keyword>
<dbReference type="PROSITE" id="PS00144">
    <property type="entry name" value="ASN_GLN_ASE_1"/>
    <property type="match status" value="1"/>
</dbReference>
<feature type="active site" description="O-isoaspartyl threonine intermediate" evidence="4">
    <location>
        <position position="35"/>
    </location>
</feature>
<dbReference type="InterPro" id="IPR040919">
    <property type="entry name" value="Asparaginase_C"/>
</dbReference>
<dbReference type="PIRSF" id="PIRSF001220">
    <property type="entry name" value="L-ASNase_gatD"/>
    <property type="match status" value="1"/>
</dbReference>
<evidence type="ECO:0000313" key="11">
    <source>
        <dbReference type="Proteomes" id="UP000317624"/>
    </source>
</evidence>
<dbReference type="PRINTS" id="PR00139">
    <property type="entry name" value="ASNGLNASE"/>
</dbReference>
<keyword evidence="3 10" id="KW-0378">Hydrolase</keyword>
<sequence>MPDTLADLPLLTLPTAAPATDTTAPRLLILYTGGTIGMVVNTRQELVPMHFSKLDRLVPELRQLPYRLELLTLPQLIDSSNVTPTDWLRLAQLIKQYYSEFDGFVVLHGTDTMAYSAAALSFLLEHLGKPVIFTGAQVPVGRTRSDAARNLLTALEIAAARHPQAHTVQLPEVGLFFDDILIRGNRAKKVESQQFAAFRSENYPPLVRAGINLTFADNDIRLLPSARLKVHERLDENVAVLRLFPGITAAVVEAVLGVPGLRGCVLETYGSGNAPTAPWFLQCLERARQRGVYILNVSQCEEGRVVQGRYETSAHLTNLGVIGGDDITSEAAITKLMFVLGIELDETQTRALLSQDLRGEITPQ</sequence>
<feature type="domain" description="Asparaginase/glutaminase C-terminal" evidence="9">
    <location>
        <begin position="237"/>
        <end position="352"/>
    </location>
</feature>
<organism evidence="10 11">
    <name type="scientific">Hymenobacter setariae</name>
    <dbReference type="NCBI Taxonomy" id="2594794"/>
    <lineage>
        <taxon>Bacteria</taxon>
        <taxon>Pseudomonadati</taxon>
        <taxon>Bacteroidota</taxon>
        <taxon>Cytophagia</taxon>
        <taxon>Cytophagales</taxon>
        <taxon>Hymenobacteraceae</taxon>
        <taxon>Hymenobacter</taxon>
    </lineage>
</organism>
<dbReference type="EC" id="3.5.1.1" evidence="2"/>
<dbReference type="InterPro" id="IPR041725">
    <property type="entry name" value="L-asparaginase_I"/>
</dbReference>
<evidence type="ECO:0000256" key="5">
    <source>
        <dbReference type="PIRSR" id="PIRSR001220-2"/>
    </source>
</evidence>
<dbReference type="GO" id="GO:0004067">
    <property type="term" value="F:asparaginase activity"/>
    <property type="evidence" value="ECO:0007669"/>
    <property type="project" value="UniProtKB-UniRule"/>
</dbReference>
<dbReference type="InterPro" id="IPR036152">
    <property type="entry name" value="Asp/glu_Ase-like_sf"/>
</dbReference>
<dbReference type="PIRSF" id="PIRSF500176">
    <property type="entry name" value="L_ASNase"/>
    <property type="match status" value="1"/>
</dbReference>
<dbReference type="PROSITE" id="PS00917">
    <property type="entry name" value="ASN_GLN_ASE_2"/>
    <property type="match status" value="1"/>
</dbReference>
<feature type="domain" description="L-asparaginase N-terminal" evidence="8">
    <location>
        <begin position="26"/>
        <end position="218"/>
    </location>
</feature>
<dbReference type="PANTHER" id="PTHR11707:SF28">
    <property type="entry name" value="60 KDA LYSOPHOSPHOLIPASE"/>
    <property type="match status" value="1"/>
</dbReference>
<dbReference type="EMBL" id="VMRJ01000001">
    <property type="protein sequence ID" value="TVT43138.1"/>
    <property type="molecule type" value="Genomic_DNA"/>
</dbReference>
<dbReference type="GO" id="GO:0009066">
    <property type="term" value="P:aspartate family amino acid metabolic process"/>
    <property type="evidence" value="ECO:0007669"/>
    <property type="project" value="UniProtKB-ARBA"/>
</dbReference>
<dbReference type="CDD" id="cd08963">
    <property type="entry name" value="L-asparaginase_I"/>
    <property type="match status" value="1"/>
</dbReference>
<evidence type="ECO:0000256" key="7">
    <source>
        <dbReference type="PROSITE-ProRule" id="PRU10100"/>
    </source>
</evidence>
<feature type="active site" evidence="7">
    <location>
        <position position="110"/>
    </location>
</feature>
<evidence type="ECO:0000256" key="1">
    <source>
        <dbReference type="ARBA" id="ARBA00010518"/>
    </source>
</evidence>
<dbReference type="InterPro" id="IPR027475">
    <property type="entry name" value="Asparaginase/glutaminase_AS2"/>
</dbReference>
<dbReference type="Pfam" id="PF00710">
    <property type="entry name" value="Asparaginase"/>
    <property type="match status" value="1"/>
</dbReference>
<dbReference type="InterPro" id="IPR027474">
    <property type="entry name" value="L-asparaginase_N"/>
</dbReference>
<feature type="binding site" evidence="5">
    <location>
        <position position="79"/>
    </location>
    <ligand>
        <name>substrate</name>
    </ligand>
</feature>
<dbReference type="OrthoDB" id="9788068at2"/>
<evidence type="ECO:0000259" key="9">
    <source>
        <dbReference type="Pfam" id="PF17763"/>
    </source>
</evidence>
<dbReference type="PANTHER" id="PTHR11707">
    <property type="entry name" value="L-ASPARAGINASE"/>
    <property type="match status" value="1"/>
</dbReference>
<gene>
    <name evidence="10" type="ORF">FNT36_03330</name>
</gene>
<name>A0A558C2X5_9BACT</name>
<evidence type="ECO:0000256" key="2">
    <source>
        <dbReference type="ARBA" id="ARBA00012920"/>
    </source>
</evidence>
<proteinExistence type="inferred from homology"/>
<dbReference type="InterPro" id="IPR006033">
    <property type="entry name" value="AsnA_fam"/>
</dbReference>
<evidence type="ECO:0000259" key="8">
    <source>
        <dbReference type="Pfam" id="PF00710"/>
    </source>
</evidence>
<comment type="caution">
    <text evidence="10">The sequence shown here is derived from an EMBL/GenBank/DDBJ whole genome shotgun (WGS) entry which is preliminary data.</text>
</comment>
<comment type="similarity">
    <text evidence="1">Belongs to the asparaginase 1 family.</text>
</comment>
<dbReference type="PROSITE" id="PS51732">
    <property type="entry name" value="ASN_GLN_ASE_3"/>
    <property type="match status" value="1"/>
</dbReference>
<feature type="binding site" evidence="5">
    <location>
        <begin position="110"/>
        <end position="111"/>
    </location>
    <ligand>
        <name>substrate</name>
    </ligand>
</feature>
<feature type="active site" evidence="6">
    <location>
        <position position="35"/>
    </location>
</feature>
<dbReference type="Gene3D" id="3.40.50.40">
    <property type="match status" value="1"/>
</dbReference>